<dbReference type="SUPFAM" id="SSF51905">
    <property type="entry name" value="FAD/NAD(P)-binding domain"/>
    <property type="match status" value="1"/>
</dbReference>
<feature type="region of interest" description="Disordered" evidence="10">
    <location>
        <begin position="1211"/>
        <end position="1240"/>
    </location>
</feature>
<evidence type="ECO:0000256" key="10">
    <source>
        <dbReference type="SAM" id="MobiDB-lite"/>
    </source>
</evidence>
<keyword evidence="5 8" id="KW-0440">LIM domain</keyword>
<evidence type="ECO:0000256" key="9">
    <source>
        <dbReference type="SAM" id="Coils"/>
    </source>
</evidence>
<dbReference type="PANTHER" id="PTHR23167:SF35">
    <property type="entry name" value="[F-ACTIN]-MONOOXYGENASE MICAL1"/>
    <property type="match status" value="1"/>
</dbReference>
<proteinExistence type="predicted"/>
<evidence type="ECO:0000256" key="2">
    <source>
        <dbReference type="ARBA" id="ARBA00022490"/>
    </source>
</evidence>
<gene>
    <name evidence="12" type="ORF">TR117218</name>
</gene>
<keyword evidence="4 8" id="KW-0862">Zinc</keyword>
<feature type="compositionally biased region" description="Low complexity" evidence="10">
    <location>
        <begin position="1917"/>
        <end position="1926"/>
    </location>
</feature>
<dbReference type="InterPro" id="IPR001781">
    <property type="entry name" value="Znf_LIM"/>
</dbReference>
<accession>A0A0X3P8U2</accession>
<dbReference type="GO" id="GO:0005737">
    <property type="term" value="C:cytoplasm"/>
    <property type="evidence" value="ECO:0007669"/>
    <property type="project" value="UniProtKB-SubCell"/>
</dbReference>
<feature type="domain" description="LIM zinc-binding" evidence="11">
    <location>
        <begin position="909"/>
        <end position="977"/>
    </location>
</feature>
<feature type="region of interest" description="Disordered" evidence="10">
    <location>
        <begin position="726"/>
        <end position="783"/>
    </location>
</feature>
<feature type="region of interest" description="Disordered" evidence="10">
    <location>
        <begin position="1904"/>
        <end position="1938"/>
    </location>
</feature>
<feature type="compositionally biased region" description="Polar residues" evidence="10">
    <location>
        <begin position="1581"/>
        <end position="1597"/>
    </location>
</feature>
<evidence type="ECO:0000256" key="1">
    <source>
        <dbReference type="ARBA" id="ARBA00004496"/>
    </source>
</evidence>
<dbReference type="InterPro" id="IPR002938">
    <property type="entry name" value="FAD-bd"/>
</dbReference>
<evidence type="ECO:0000256" key="4">
    <source>
        <dbReference type="ARBA" id="ARBA00022833"/>
    </source>
</evidence>
<sequence>IFSSSFFQSTLMDERGSVNYFTPEACFDDFCISSSLGDILLKFDKLCDILQVPVLPGDRLFYRTIRQKLSRYWKAESLFHKLDCKFNDEQYASQEACNGLQTLVVGCGPCGLRCAIELAVLGARVIVVEKRTSFSRHNILHLWPFLIHDLKSLGAKTFFGKFCAGSIDHISIRTLQCILLKVALLFGVQVITGVTFTRLVEPSDSEGTVNGYGDGLPDLSETRSSRPLFTFYDGKRARYGWRAEFKPFHRSLSSFEFDVLIGAAGKSNSCLEFPRKELRCRLAIAVTANFVNYNTADEARVEEISGVASIFNQQYFSLISKTLGIELENLVYYKDETHYFVMTAKKHSLLSKGVLKKDLEDPSKLLHPDNVDLAALQQLSRDVATFATHGGLSRLDFAVNAYDQPDVAIFDFTSLSAAEYACRIVDRLGRPLFQCLVGDALVEPFWPTGSGCALGFLSALDAAWAASLFAAGHHPLKVVAWRDSVYQRLSQTSPSNMPQNFASHALSPNTRYTCCDLELVRPMQVRHLYDNSTTAQMTERSAFSFLRDSLKSSPHLPPASVCIPHSPTSNGARSPCLPTIPTDVSLLKWFQISLSPYISANLCPPIPELSDTSWHCGRALLCLLHKYTFGVVSLGKLQVIIPEFETDEGVSSQLQEASSLLSEHFSLPLPSDLLVPSPADNCSHLENQSDPAAWPAYLLALCLRLRTLSPSDDYASLFVCGLAKNSNKGKSETTATANSTTPTPIRRPHLSQFNPSRSFDPLSLPRSPHRNRPFNPSVVGSQSTTEVQRLAERLIKRPSSTSADITVSGSAVFRKDPGYRVEKGIISKRRSELISMLNDPASAKRRSMLLEYQSLGCDTASSPLHLRRSASSTHGSQEALNMGLVGSESRSSSAVRKLLINSEPRKSTEFCVVCKKRLYAAEYRAFEGYRVHPSCFRCAQCQRALRPEIAHCYRPSSQPGQDPVFYCTAHFKRQQLENMEFTKCPSKLKPPPSPSVAPLNCASAPVKRRAHNTPSLFYDLVPKPPDLKTPSDFQPTRVSPHQKTRQPIPCDRNVSRISAGKKGHRRRAPMTSTSDQLLLNIPSGYPSLPRMRGIREPQGIRDEPSPPLSICSLPMSDILGMPESARQAAFESRLCESLLGNCALSVPVDSSPPAAADLQDEAYLAATESSSESTDDVNNTSPCGDGHSPVRLERMLSVCRAMRADALYRRSHPLEESSSSSSSSPSPSEPISDADGDVVPRVGPLGISAPIYENARWTLDRSEKLSQKSAAASSSANLLAQKYGLLNPSHIPTTADSNLSTFCSSNSLLAAKERFCMEAPKPVSIDPVAFLSNKNREASHITYLSDCSECVEPLPGLFSPTCLVSSWVDNDHLHSCLTFQQPSGQHVYPLTYYSSVISRLQNLHTTTLNFLFTTLHWTEKLRTLPPDTWHKANVHTVATPTSPHLYLTEPPLVQQINAAGAFLPLATPGEDIRDIDSHSIMTASPEKVDDYENSLSSSVASSKNISHDEERVEFWPPEVVDQPNTDRETLTVGADSSHRRILAPPLELSELRSEVEQLDYLTRSQTAPEFMKTARKGSVSGGEQSYSMPSRNGISDSSRGKKASDESGIAISNRPVPLFIYTTRFYSDSDTEDLFPCRTEEEDGTDASNATTTSYSDSDSATSTSRLPVAAAVPEAPIVPVNRMCASCSPPLGLHFPSVDINSVPASDMRKQKIEQLKRHLEQLTAQMKALEDKSTTTERELRRVESSAKPNVVDAKNASVALSSSEPDIACLAAKSVTLPKCKHRELPPSLAKRAKFPLRRSRRPLHEEGRSVQAGRPDTLPRACMAFTDCAGTVGPSEMQEVRTCDPVEESYLQIKHSRLFSELLNIIAQRNNLVTQEAELVSQVKQLELELYQDALETAYRTLHSSSPPPPPSAMSSSSSRPPVGNSLRKESRWRVPFRRTHKPTADPVAHKHCQRRAVSLEVGAREISADQCALLPRRQESQQSESLEGQLLLSEIWRVINERTTRSVVRDKTMQCASLQEMSVRRLLSRHKGDFQNAFSPASRYQSVAGGGCLGR</sequence>
<dbReference type="EMBL" id="GEEE01015152">
    <property type="protein sequence ID" value="JAP48073.1"/>
    <property type="molecule type" value="Transcribed_RNA"/>
</dbReference>
<dbReference type="Pfam" id="PF25413">
    <property type="entry name" value="Rossman_Mical"/>
    <property type="match status" value="1"/>
</dbReference>
<evidence type="ECO:0000256" key="3">
    <source>
        <dbReference type="ARBA" id="ARBA00022723"/>
    </source>
</evidence>
<dbReference type="Pfam" id="PF00412">
    <property type="entry name" value="LIM"/>
    <property type="match status" value="1"/>
</dbReference>
<feature type="compositionally biased region" description="Polar residues" evidence="10">
    <location>
        <begin position="1031"/>
        <end position="1041"/>
    </location>
</feature>
<feature type="region of interest" description="Disordered" evidence="10">
    <location>
        <begin position="1164"/>
        <end position="1189"/>
    </location>
</feature>
<feature type="compositionally biased region" description="Low complexity" evidence="10">
    <location>
        <begin position="1216"/>
        <end position="1230"/>
    </location>
</feature>
<comment type="subcellular location">
    <subcellularLocation>
        <location evidence="1">Cytoplasm</location>
    </subcellularLocation>
</comment>
<feature type="region of interest" description="Disordered" evidence="10">
    <location>
        <begin position="1030"/>
        <end position="1049"/>
    </location>
</feature>
<feature type="compositionally biased region" description="Basic residues" evidence="10">
    <location>
        <begin position="1059"/>
        <end position="1068"/>
    </location>
</feature>
<feature type="compositionally biased region" description="Polar residues" evidence="10">
    <location>
        <begin position="1167"/>
        <end position="1182"/>
    </location>
</feature>
<dbReference type="Gene3D" id="3.50.50.60">
    <property type="entry name" value="FAD/NAD(P)-binding domain"/>
    <property type="match status" value="1"/>
</dbReference>
<feature type="non-terminal residue" evidence="12">
    <location>
        <position position="1"/>
    </location>
</feature>
<dbReference type="GO" id="GO:0003779">
    <property type="term" value="F:actin binding"/>
    <property type="evidence" value="ECO:0007669"/>
    <property type="project" value="UniProtKB-KW"/>
</dbReference>
<evidence type="ECO:0000256" key="5">
    <source>
        <dbReference type="ARBA" id="ARBA00023038"/>
    </source>
</evidence>
<keyword evidence="6 9" id="KW-0175">Coiled coil</keyword>
<name>A0A0X3P8U2_SCHSO</name>
<evidence type="ECO:0000256" key="7">
    <source>
        <dbReference type="ARBA" id="ARBA00023203"/>
    </source>
</evidence>
<dbReference type="InterPro" id="IPR036188">
    <property type="entry name" value="FAD/NAD-bd_sf"/>
</dbReference>
<feature type="region of interest" description="Disordered" evidence="10">
    <location>
        <begin position="1569"/>
        <end position="1608"/>
    </location>
</feature>
<protein>
    <recommendedName>
        <fullName evidence="11">LIM zinc-binding domain-containing protein</fullName>
    </recommendedName>
</protein>
<dbReference type="GO" id="GO:0071949">
    <property type="term" value="F:FAD binding"/>
    <property type="evidence" value="ECO:0007669"/>
    <property type="project" value="InterPro"/>
</dbReference>
<dbReference type="Gene3D" id="2.10.110.10">
    <property type="entry name" value="Cysteine Rich Protein"/>
    <property type="match status" value="1"/>
</dbReference>
<evidence type="ECO:0000259" key="11">
    <source>
        <dbReference type="PROSITE" id="PS50023"/>
    </source>
</evidence>
<keyword evidence="7" id="KW-0009">Actin-binding</keyword>
<dbReference type="PANTHER" id="PTHR23167">
    <property type="entry name" value="CALPONIN HOMOLOGY DOMAIN-CONTAINING PROTEIN DDB_G0272472-RELATED"/>
    <property type="match status" value="1"/>
</dbReference>
<dbReference type="PROSITE" id="PS50023">
    <property type="entry name" value="LIM_DOMAIN_2"/>
    <property type="match status" value="1"/>
</dbReference>
<evidence type="ECO:0000256" key="6">
    <source>
        <dbReference type="ARBA" id="ARBA00023054"/>
    </source>
</evidence>
<organism evidence="12">
    <name type="scientific">Schistocephalus solidus</name>
    <name type="common">Tapeworm</name>
    <dbReference type="NCBI Taxonomy" id="70667"/>
    <lineage>
        <taxon>Eukaryota</taxon>
        <taxon>Metazoa</taxon>
        <taxon>Spiralia</taxon>
        <taxon>Lophotrochozoa</taxon>
        <taxon>Platyhelminthes</taxon>
        <taxon>Cestoda</taxon>
        <taxon>Eucestoda</taxon>
        <taxon>Diphyllobothriidea</taxon>
        <taxon>Diphyllobothriidae</taxon>
        <taxon>Schistocephalus</taxon>
    </lineage>
</organism>
<dbReference type="SMART" id="SM00132">
    <property type="entry name" value="LIM"/>
    <property type="match status" value="1"/>
</dbReference>
<evidence type="ECO:0000256" key="8">
    <source>
        <dbReference type="PROSITE-ProRule" id="PRU00125"/>
    </source>
</evidence>
<feature type="compositionally biased region" description="Low complexity" evidence="10">
    <location>
        <begin position="1646"/>
        <end position="1666"/>
    </location>
</feature>
<feature type="region of interest" description="Disordered" evidence="10">
    <location>
        <begin position="1054"/>
        <end position="1090"/>
    </location>
</feature>
<dbReference type="InterPro" id="IPR050540">
    <property type="entry name" value="F-actin_Monoox_Mical"/>
</dbReference>
<keyword evidence="2" id="KW-0963">Cytoplasm</keyword>
<reference evidence="12" key="1">
    <citation type="submission" date="2016-01" db="EMBL/GenBank/DDBJ databases">
        <title>Reference transcriptome for the parasite Schistocephalus solidus: insights into the molecular evolution of parasitism.</title>
        <authorList>
            <person name="Hebert F.O."/>
            <person name="Grambauer S."/>
            <person name="Barber I."/>
            <person name="Landry C.R."/>
            <person name="Aubin-Horth N."/>
        </authorList>
    </citation>
    <scope>NUCLEOTIDE SEQUENCE</scope>
</reference>
<feature type="region of interest" description="Disordered" evidence="10">
    <location>
        <begin position="1631"/>
        <end position="1666"/>
    </location>
</feature>
<feature type="compositionally biased region" description="Low complexity" evidence="10">
    <location>
        <begin position="733"/>
        <end position="744"/>
    </location>
</feature>
<dbReference type="Pfam" id="PF01494">
    <property type="entry name" value="FAD_binding_3"/>
    <property type="match status" value="1"/>
</dbReference>
<feature type="coiled-coil region" evidence="9">
    <location>
        <begin position="1707"/>
        <end position="1748"/>
    </location>
</feature>
<dbReference type="GO" id="GO:0046872">
    <property type="term" value="F:metal ion binding"/>
    <property type="evidence" value="ECO:0007669"/>
    <property type="project" value="UniProtKB-KW"/>
</dbReference>
<dbReference type="InterPro" id="IPR057494">
    <property type="entry name" value="Rossman_Mical"/>
</dbReference>
<evidence type="ECO:0000313" key="12">
    <source>
        <dbReference type="EMBL" id="JAP48073.1"/>
    </source>
</evidence>
<keyword evidence="3 8" id="KW-0479">Metal-binding</keyword>